<evidence type="ECO:0000313" key="7">
    <source>
        <dbReference type="EMBL" id="CAF0837094.1"/>
    </source>
</evidence>
<gene>
    <name evidence="7" type="ORF">OXX778_LOCUS8255</name>
</gene>
<keyword evidence="8" id="KW-1185">Reference proteome</keyword>
<comment type="caution">
    <text evidence="7">The sequence shown here is derived from an EMBL/GenBank/DDBJ whole genome shotgun (WGS) entry which is preliminary data.</text>
</comment>
<dbReference type="AlphaFoldDB" id="A0A813V200"/>
<dbReference type="InterPro" id="IPR016650">
    <property type="entry name" value="eIF3e"/>
</dbReference>
<evidence type="ECO:0000256" key="1">
    <source>
        <dbReference type="ARBA" id="ARBA00022490"/>
    </source>
</evidence>
<dbReference type="Pfam" id="PF09440">
    <property type="entry name" value="eIF3_N"/>
    <property type="match status" value="1"/>
</dbReference>
<dbReference type="InterPro" id="IPR019010">
    <property type="entry name" value="eIF3e_N"/>
</dbReference>
<organism evidence="7 8">
    <name type="scientific">Brachionus calyciflorus</name>
    <dbReference type="NCBI Taxonomy" id="104777"/>
    <lineage>
        <taxon>Eukaryota</taxon>
        <taxon>Metazoa</taxon>
        <taxon>Spiralia</taxon>
        <taxon>Gnathifera</taxon>
        <taxon>Rotifera</taxon>
        <taxon>Eurotatoria</taxon>
        <taxon>Monogononta</taxon>
        <taxon>Pseudotrocha</taxon>
        <taxon>Ploima</taxon>
        <taxon>Brachionidae</taxon>
        <taxon>Brachionus</taxon>
    </lineage>
</organism>
<evidence type="ECO:0000259" key="6">
    <source>
        <dbReference type="PROSITE" id="PS50250"/>
    </source>
</evidence>
<dbReference type="PROSITE" id="PS50250">
    <property type="entry name" value="PCI"/>
    <property type="match status" value="1"/>
</dbReference>
<comment type="function">
    <text evidence="4">Component of the eukaryotic translation initiation factor 3 (eIF-3) complex, which is involved in protein synthesis of a specialized repertoire of mRNAs and, together with other initiation factors, stimulates binding of mRNA and methionyl-tRNAi to the 40S ribosome. The eIF-3 complex specifically targets and initiates translation of a subset of mRNAs involved in cell proliferation.</text>
</comment>
<dbReference type="GO" id="GO:0071540">
    <property type="term" value="C:eukaryotic translation initiation factor 3 complex, eIF3e"/>
    <property type="evidence" value="ECO:0007669"/>
    <property type="project" value="UniProtKB-UniRule"/>
</dbReference>
<reference evidence="7" key="1">
    <citation type="submission" date="2021-02" db="EMBL/GenBank/DDBJ databases">
        <authorList>
            <person name="Nowell W R."/>
        </authorList>
    </citation>
    <scope>NUCLEOTIDE SEQUENCE</scope>
    <source>
        <strain evidence="7">Ploen Becks lab</strain>
    </source>
</reference>
<dbReference type="GO" id="GO:0033290">
    <property type="term" value="C:eukaryotic 48S preinitiation complex"/>
    <property type="evidence" value="ECO:0007669"/>
    <property type="project" value="UniProtKB-UniRule"/>
</dbReference>
<keyword evidence="3 4" id="KW-0648">Protein biosynthesis</keyword>
<dbReference type="OrthoDB" id="417252at2759"/>
<dbReference type="Proteomes" id="UP000663879">
    <property type="component" value="Unassembled WGS sequence"/>
</dbReference>
<protein>
    <recommendedName>
        <fullName evidence="4 5">Eukaryotic translation initiation factor 3 subunit E</fullName>
        <shortName evidence="4">eIF3e</shortName>
    </recommendedName>
    <alternativeName>
        <fullName evidence="4">Eukaryotic translation initiation factor 3 subunit 6</fullName>
    </alternativeName>
</protein>
<evidence type="ECO:0000256" key="5">
    <source>
        <dbReference type="PIRNR" id="PIRNR016255"/>
    </source>
</evidence>
<dbReference type="SMART" id="SM01186">
    <property type="entry name" value="eIF3_N"/>
    <property type="match status" value="1"/>
</dbReference>
<evidence type="ECO:0000256" key="2">
    <source>
        <dbReference type="ARBA" id="ARBA00022540"/>
    </source>
</evidence>
<dbReference type="Gene3D" id="1.25.40.570">
    <property type="match status" value="1"/>
</dbReference>
<dbReference type="GO" id="GO:0001732">
    <property type="term" value="P:formation of cytoplasmic translation initiation complex"/>
    <property type="evidence" value="ECO:0007669"/>
    <property type="project" value="UniProtKB-UniRule"/>
</dbReference>
<proteinExistence type="inferred from homology"/>
<comment type="similarity">
    <text evidence="4 5">Belongs to the eIF-3 subunit E family.</text>
</comment>
<dbReference type="EMBL" id="CAJNOC010001122">
    <property type="protein sequence ID" value="CAF0837094.1"/>
    <property type="molecule type" value="Genomic_DNA"/>
</dbReference>
<evidence type="ECO:0000256" key="3">
    <source>
        <dbReference type="ARBA" id="ARBA00022917"/>
    </source>
</evidence>
<dbReference type="CDD" id="cd21378">
    <property type="entry name" value="eIF3E"/>
    <property type="match status" value="1"/>
</dbReference>
<dbReference type="Pfam" id="PF01399">
    <property type="entry name" value="PCI"/>
    <property type="match status" value="1"/>
</dbReference>
<dbReference type="GO" id="GO:0016282">
    <property type="term" value="C:eukaryotic 43S preinitiation complex"/>
    <property type="evidence" value="ECO:0007669"/>
    <property type="project" value="UniProtKB-UniRule"/>
</dbReference>
<dbReference type="InterPro" id="IPR000717">
    <property type="entry name" value="PCI_dom"/>
</dbReference>
<comment type="subunit">
    <text evidence="4 5">Component of the eukaryotic translation initiation factor 3 (eIF-3) complex.</text>
</comment>
<sequence>MPEYDLTLKIAKHLDRHMIFPLLEFLSSRKIYDEKSILATKLDLLNNTNMVDFAVDCYKNLNPDDEVPEHLIEKRKHIVNELVELRDLVSPFIDLFEREDVKKLLETDRDHTIILDHLRNNYSEYNPDETIPVLYRFAKFQYDCGGYEKTASILDAYRILVPGNDRHIGDVLWGKLASDILTQNWEQSANDLAQLRDWIDKNEKDTNALQTLQQRCWLIHWGLYVYFHHPKGREQLIDLFFTHGESYLNVVQTTCPHILRYITAAAIISKRRKNIMKDLVKIIQQEAYNYRDPITELVECLYVNFDFDGVQNKLEKCDQVLANDFFLAAFHDEFMENARLFSFETFCRIHQCITIKMLAEKLNMTNDEAEKWIVDLIRNARLDAKIDSKLGHVVFGAQAISPYQQIIEKTKNLTMRANAISISIDKKIKNVDNMGNWNKTASTSE</sequence>
<evidence type="ECO:0000313" key="8">
    <source>
        <dbReference type="Proteomes" id="UP000663879"/>
    </source>
</evidence>
<accession>A0A813V200</accession>
<dbReference type="PANTHER" id="PTHR10317">
    <property type="entry name" value="EUKARYOTIC TRANSLATION INITIATION FACTOR 3 SUBUNIT E"/>
    <property type="match status" value="1"/>
</dbReference>
<comment type="subcellular location">
    <subcellularLocation>
        <location evidence="4 5">Cytoplasm</location>
    </subcellularLocation>
</comment>
<dbReference type="SUPFAM" id="SSF46785">
    <property type="entry name" value="Winged helix' DNA-binding domain"/>
    <property type="match status" value="1"/>
</dbReference>
<dbReference type="Pfam" id="PF21357">
    <property type="entry name" value="EIF3E_C"/>
    <property type="match status" value="1"/>
</dbReference>
<dbReference type="InterPro" id="IPR036390">
    <property type="entry name" value="WH_DNA-bd_sf"/>
</dbReference>
<dbReference type="PIRSF" id="PIRSF016255">
    <property type="entry name" value="eIF3e_su6"/>
    <property type="match status" value="1"/>
</dbReference>
<feature type="domain" description="PCI" evidence="6">
    <location>
        <begin position="225"/>
        <end position="400"/>
    </location>
</feature>
<dbReference type="SMART" id="SM00088">
    <property type="entry name" value="PINT"/>
    <property type="match status" value="1"/>
</dbReference>
<keyword evidence="1 4" id="KW-0963">Cytoplasm</keyword>
<dbReference type="GO" id="GO:0003743">
    <property type="term" value="F:translation initiation factor activity"/>
    <property type="evidence" value="ECO:0007669"/>
    <property type="project" value="UniProtKB-UniRule"/>
</dbReference>
<dbReference type="HAMAP" id="MF_03004">
    <property type="entry name" value="eIF3e"/>
    <property type="match status" value="1"/>
</dbReference>
<keyword evidence="2 4" id="KW-0396">Initiation factor</keyword>
<name>A0A813V200_9BILA</name>
<evidence type="ECO:0000256" key="4">
    <source>
        <dbReference type="HAMAP-Rule" id="MF_03004"/>
    </source>
</evidence>